<sequence>MASNMTQKSSDLLHQHLLPVGSPKPNGLEERGGDDERLVVPKSNGVGKWGVPLGEKILEIVDFEQIRDAVVAVEDPLTFPTLVAEERRWGSALLVRSAHEGGRGGDPQA</sequence>
<keyword evidence="2" id="KW-1185">Reference proteome</keyword>
<reference evidence="1 2" key="1">
    <citation type="journal article" date="2022" name="Hortic Res">
        <title>A haplotype resolved chromosomal level avocado genome allows analysis of novel avocado genes.</title>
        <authorList>
            <person name="Nath O."/>
            <person name="Fletcher S.J."/>
            <person name="Hayward A."/>
            <person name="Shaw L.M."/>
            <person name="Masouleh A.K."/>
            <person name="Furtado A."/>
            <person name="Henry R.J."/>
            <person name="Mitter N."/>
        </authorList>
    </citation>
    <scope>NUCLEOTIDE SEQUENCE [LARGE SCALE GENOMIC DNA]</scope>
    <source>
        <strain evidence="2">cv. Hass</strain>
    </source>
</reference>
<evidence type="ECO:0000313" key="2">
    <source>
        <dbReference type="Proteomes" id="UP001234297"/>
    </source>
</evidence>
<evidence type="ECO:0000313" key="1">
    <source>
        <dbReference type="EMBL" id="KAJ8642141.1"/>
    </source>
</evidence>
<dbReference type="EMBL" id="CM056813">
    <property type="protein sequence ID" value="KAJ8642141.1"/>
    <property type="molecule type" value="Genomic_DNA"/>
</dbReference>
<comment type="caution">
    <text evidence="1">The sequence shown here is derived from an EMBL/GenBank/DDBJ whole genome shotgun (WGS) entry which is preliminary data.</text>
</comment>
<protein>
    <submittedName>
        <fullName evidence="1">Uncharacterized protein</fullName>
    </submittedName>
</protein>
<accession>A0ACC2M9X5</accession>
<name>A0ACC2M9X5_PERAE</name>
<gene>
    <name evidence="1" type="ORF">MRB53_018835</name>
</gene>
<proteinExistence type="predicted"/>
<dbReference type="Proteomes" id="UP001234297">
    <property type="component" value="Chromosome 5"/>
</dbReference>
<organism evidence="1 2">
    <name type="scientific">Persea americana</name>
    <name type="common">Avocado</name>
    <dbReference type="NCBI Taxonomy" id="3435"/>
    <lineage>
        <taxon>Eukaryota</taxon>
        <taxon>Viridiplantae</taxon>
        <taxon>Streptophyta</taxon>
        <taxon>Embryophyta</taxon>
        <taxon>Tracheophyta</taxon>
        <taxon>Spermatophyta</taxon>
        <taxon>Magnoliopsida</taxon>
        <taxon>Magnoliidae</taxon>
        <taxon>Laurales</taxon>
        <taxon>Lauraceae</taxon>
        <taxon>Persea</taxon>
    </lineage>
</organism>